<dbReference type="SMART" id="SM00116">
    <property type="entry name" value="CBS"/>
    <property type="match status" value="2"/>
</dbReference>
<dbReference type="SUPFAM" id="SSF54631">
    <property type="entry name" value="CBS-domain pair"/>
    <property type="match status" value="1"/>
</dbReference>
<evidence type="ECO:0000259" key="4">
    <source>
        <dbReference type="PROSITE" id="PS51371"/>
    </source>
</evidence>
<dbReference type="CDD" id="cd04623">
    <property type="entry name" value="CBS_pair_bac_euk"/>
    <property type="match status" value="1"/>
</dbReference>
<gene>
    <name evidence="5" type="ORF">RMAR0315_LOCUS11338</name>
</gene>
<dbReference type="EMBL" id="HBEK01020785">
    <property type="protein sequence ID" value="CAD8401334.1"/>
    <property type="molecule type" value="Transcribed_RNA"/>
</dbReference>
<proteinExistence type="predicted"/>
<feature type="domain" description="CBS" evidence="4">
    <location>
        <begin position="110"/>
        <end position="165"/>
    </location>
</feature>
<dbReference type="InterPro" id="IPR046342">
    <property type="entry name" value="CBS_dom_sf"/>
</dbReference>
<evidence type="ECO:0000313" key="5">
    <source>
        <dbReference type="EMBL" id="CAD8401334.1"/>
    </source>
</evidence>
<feature type="region of interest" description="Disordered" evidence="3">
    <location>
        <begin position="184"/>
        <end position="203"/>
    </location>
</feature>
<evidence type="ECO:0000256" key="1">
    <source>
        <dbReference type="ARBA" id="ARBA00023122"/>
    </source>
</evidence>
<dbReference type="Pfam" id="PF00571">
    <property type="entry name" value="CBS"/>
    <property type="match status" value="2"/>
</dbReference>
<evidence type="ECO:0000256" key="2">
    <source>
        <dbReference type="PROSITE-ProRule" id="PRU00703"/>
    </source>
</evidence>
<reference evidence="5" key="1">
    <citation type="submission" date="2021-01" db="EMBL/GenBank/DDBJ databases">
        <authorList>
            <person name="Corre E."/>
            <person name="Pelletier E."/>
            <person name="Niang G."/>
            <person name="Scheremetjew M."/>
            <person name="Finn R."/>
            <person name="Kale V."/>
            <person name="Holt S."/>
            <person name="Cochrane G."/>
            <person name="Meng A."/>
            <person name="Brown T."/>
            <person name="Cohen L."/>
        </authorList>
    </citation>
    <scope>NUCLEOTIDE SEQUENCE</scope>
    <source>
        <strain evidence="5">UTEX LB 2760</strain>
    </source>
</reference>
<dbReference type="InterPro" id="IPR000644">
    <property type="entry name" value="CBS_dom"/>
</dbReference>
<evidence type="ECO:0000256" key="3">
    <source>
        <dbReference type="SAM" id="MobiDB-lite"/>
    </source>
</evidence>
<dbReference type="PANTHER" id="PTHR43080:SF2">
    <property type="entry name" value="CBS DOMAIN-CONTAINING PROTEIN"/>
    <property type="match status" value="1"/>
</dbReference>
<accession>A0A7S0BRF1</accession>
<organism evidence="5">
    <name type="scientific">Rhodosorus marinus</name>
    <dbReference type="NCBI Taxonomy" id="101924"/>
    <lineage>
        <taxon>Eukaryota</taxon>
        <taxon>Rhodophyta</taxon>
        <taxon>Stylonematophyceae</taxon>
        <taxon>Stylonematales</taxon>
        <taxon>Stylonemataceae</taxon>
        <taxon>Rhodosorus</taxon>
    </lineage>
</organism>
<keyword evidence="1 2" id="KW-0129">CBS domain</keyword>
<name>A0A7S0BRF1_9RHOD</name>
<protein>
    <recommendedName>
        <fullName evidence="4">CBS domain-containing protein</fullName>
    </recommendedName>
</protein>
<dbReference type="Gene3D" id="3.10.580.10">
    <property type="entry name" value="CBS-domain"/>
    <property type="match status" value="1"/>
</dbReference>
<dbReference type="InterPro" id="IPR051257">
    <property type="entry name" value="Diverse_CBS-Domain"/>
</dbReference>
<dbReference type="PANTHER" id="PTHR43080">
    <property type="entry name" value="CBS DOMAIN-CONTAINING PROTEIN CBSX3, MITOCHONDRIAL"/>
    <property type="match status" value="1"/>
</dbReference>
<dbReference type="InterPro" id="IPR044725">
    <property type="entry name" value="CBSX3_CBS_dom"/>
</dbReference>
<sequence>MRLLGRLTGCNGQGTVRGFSSLIEGGSSASSYTAKVSQIVDSGQAKYFTVPEDWTVFQAVKQMVDHHCGSLIVKNGKTNSMVGIITERDYLTKIITRDRASKTTLVKEIMTKHIISVDASATVGESMKIMASHNIRHLPVLENNQLVGVVSMRELVKKVAEYHERHISYLMAQIQRMAIVVSTSPLENNPPKSGRSRQNSVRN</sequence>
<feature type="domain" description="CBS" evidence="4">
    <location>
        <begin position="40"/>
        <end position="101"/>
    </location>
</feature>
<dbReference type="AlphaFoldDB" id="A0A7S0BRF1"/>
<dbReference type="PROSITE" id="PS51371">
    <property type="entry name" value="CBS"/>
    <property type="match status" value="2"/>
</dbReference>